<organism evidence="1 2">
    <name type="scientific">Symplocastrum torsivum CPER-KK1</name>
    <dbReference type="NCBI Taxonomy" id="450513"/>
    <lineage>
        <taxon>Bacteria</taxon>
        <taxon>Bacillati</taxon>
        <taxon>Cyanobacteriota</taxon>
        <taxon>Cyanophyceae</taxon>
        <taxon>Oscillatoriophycideae</taxon>
        <taxon>Oscillatoriales</taxon>
        <taxon>Microcoleaceae</taxon>
        <taxon>Symplocastrum</taxon>
    </lineage>
</organism>
<evidence type="ECO:0000313" key="2">
    <source>
        <dbReference type="Proteomes" id="UP000753908"/>
    </source>
</evidence>
<dbReference type="EMBL" id="JAHHIF010000016">
    <property type="protein sequence ID" value="MBW4545534.1"/>
    <property type="molecule type" value="Genomic_DNA"/>
</dbReference>
<sequence length="64" mass="7181">MTVKVIPSQSIKAYRYRVYCLGQDLWKEKDPTSRANLALQLADAATTLARLEAQEAQNISQLSL</sequence>
<reference evidence="1" key="1">
    <citation type="submission" date="2021-05" db="EMBL/GenBank/DDBJ databases">
        <authorList>
            <person name="Pietrasiak N."/>
            <person name="Ward R."/>
            <person name="Stajich J.E."/>
            <person name="Kurbessoian T."/>
        </authorList>
    </citation>
    <scope>NUCLEOTIDE SEQUENCE</scope>
    <source>
        <strain evidence="1">CPER-KK1</strain>
    </source>
</reference>
<name>A0A951UA39_9CYAN</name>
<evidence type="ECO:0000313" key="1">
    <source>
        <dbReference type="EMBL" id="MBW4545534.1"/>
    </source>
</evidence>
<proteinExistence type="predicted"/>
<gene>
    <name evidence="1" type="ORF">KME25_13960</name>
</gene>
<reference evidence="1" key="2">
    <citation type="journal article" date="2022" name="Microbiol. Resour. Announc.">
        <title>Metagenome Sequencing to Explore Phylogenomics of Terrestrial Cyanobacteria.</title>
        <authorList>
            <person name="Ward R.D."/>
            <person name="Stajich J.E."/>
            <person name="Johansen J.R."/>
            <person name="Huntemann M."/>
            <person name="Clum A."/>
            <person name="Foster B."/>
            <person name="Foster B."/>
            <person name="Roux S."/>
            <person name="Palaniappan K."/>
            <person name="Varghese N."/>
            <person name="Mukherjee S."/>
            <person name="Reddy T.B.K."/>
            <person name="Daum C."/>
            <person name="Copeland A."/>
            <person name="Chen I.A."/>
            <person name="Ivanova N.N."/>
            <person name="Kyrpides N.C."/>
            <person name="Shapiro N."/>
            <person name="Eloe-Fadrosh E.A."/>
            <person name="Pietrasiak N."/>
        </authorList>
    </citation>
    <scope>NUCLEOTIDE SEQUENCE</scope>
    <source>
        <strain evidence="1">CPER-KK1</strain>
    </source>
</reference>
<protein>
    <submittedName>
        <fullName evidence="1">Uncharacterized protein</fullName>
    </submittedName>
</protein>
<comment type="caution">
    <text evidence="1">The sequence shown here is derived from an EMBL/GenBank/DDBJ whole genome shotgun (WGS) entry which is preliminary data.</text>
</comment>
<dbReference type="AlphaFoldDB" id="A0A951UA39"/>
<dbReference type="Proteomes" id="UP000753908">
    <property type="component" value="Unassembled WGS sequence"/>
</dbReference>
<accession>A0A951UA39</accession>